<feature type="domain" description="Histidine kinase/HSP90-like ATPase" evidence="5">
    <location>
        <begin position="497"/>
        <end position="582"/>
    </location>
</feature>
<evidence type="ECO:0000256" key="2">
    <source>
        <dbReference type="ARBA" id="ARBA00022777"/>
    </source>
</evidence>
<feature type="transmembrane region" description="Helical" evidence="4">
    <location>
        <begin position="165"/>
        <end position="186"/>
    </location>
</feature>
<feature type="transmembrane region" description="Helical" evidence="4">
    <location>
        <begin position="110"/>
        <end position="130"/>
    </location>
</feature>
<feature type="transmembrane region" description="Helical" evidence="4">
    <location>
        <begin position="233"/>
        <end position="254"/>
    </location>
</feature>
<keyword evidence="2" id="KW-0418">Kinase</keyword>
<comment type="caution">
    <text evidence="6">The sequence shown here is derived from an EMBL/GenBank/DDBJ whole genome shotgun (WGS) entry which is preliminary data.</text>
</comment>
<keyword evidence="4" id="KW-0812">Transmembrane</keyword>
<dbReference type="Proteomes" id="UP000095094">
    <property type="component" value="Unassembled WGS sequence"/>
</dbReference>
<dbReference type="Gene3D" id="2.30.42.10">
    <property type="match status" value="1"/>
</dbReference>
<evidence type="ECO:0000313" key="7">
    <source>
        <dbReference type="Proteomes" id="UP000095094"/>
    </source>
</evidence>
<dbReference type="InterPro" id="IPR036034">
    <property type="entry name" value="PDZ_sf"/>
</dbReference>
<organism evidence="6 7">
    <name type="scientific">Enterococcus termitis</name>
    <dbReference type="NCBI Taxonomy" id="332950"/>
    <lineage>
        <taxon>Bacteria</taxon>
        <taxon>Bacillati</taxon>
        <taxon>Bacillota</taxon>
        <taxon>Bacilli</taxon>
        <taxon>Lactobacillales</taxon>
        <taxon>Enterococcaceae</taxon>
        <taxon>Enterococcus</taxon>
    </lineage>
</organism>
<dbReference type="InterPro" id="IPR050482">
    <property type="entry name" value="Sensor_HK_TwoCompSys"/>
</dbReference>
<dbReference type="Pfam" id="PF02518">
    <property type="entry name" value="HATPase_c"/>
    <property type="match status" value="1"/>
</dbReference>
<dbReference type="PANTHER" id="PTHR24421:SF60">
    <property type="entry name" value="SENSOR HISTIDINE KINASE COMP"/>
    <property type="match status" value="1"/>
</dbReference>
<feature type="transmembrane region" description="Helical" evidence="4">
    <location>
        <begin position="142"/>
        <end position="159"/>
    </location>
</feature>
<keyword evidence="4" id="KW-0472">Membrane</keyword>
<dbReference type="CDD" id="cd16917">
    <property type="entry name" value="HATPase_UhpB-NarQ-NarX-like"/>
    <property type="match status" value="1"/>
</dbReference>
<dbReference type="Gene3D" id="3.30.565.10">
    <property type="entry name" value="Histidine kinase-like ATPase, C-terminal domain"/>
    <property type="match status" value="1"/>
</dbReference>
<feature type="transmembrane region" description="Helical" evidence="4">
    <location>
        <begin position="266"/>
        <end position="285"/>
    </location>
</feature>
<evidence type="ECO:0000313" key="6">
    <source>
        <dbReference type="EMBL" id="OEG14585.1"/>
    </source>
</evidence>
<dbReference type="SUPFAM" id="SSF55874">
    <property type="entry name" value="ATPase domain of HSP90 chaperone/DNA topoisomerase II/histidine kinase"/>
    <property type="match status" value="1"/>
</dbReference>
<dbReference type="GO" id="GO:0000160">
    <property type="term" value="P:phosphorelay signal transduction system"/>
    <property type="evidence" value="ECO:0007669"/>
    <property type="project" value="UniProtKB-KW"/>
</dbReference>
<evidence type="ECO:0000256" key="3">
    <source>
        <dbReference type="ARBA" id="ARBA00023012"/>
    </source>
</evidence>
<dbReference type="InterPro" id="IPR003594">
    <property type="entry name" value="HATPase_dom"/>
</dbReference>
<dbReference type="AlphaFoldDB" id="A0A1E5GPS5"/>
<feature type="transmembrane region" description="Helical" evidence="4">
    <location>
        <begin position="352"/>
        <end position="371"/>
    </location>
</feature>
<dbReference type="PATRIC" id="fig|332950.4.peg.2963"/>
<feature type="transmembrane region" description="Helical" evidence="4">
    <location>
        <begin position="291"/>
        <end position="314"/>
    </location>
</feature>
<name>A0A1E5GPS5_9ENTE</name>
<protein>
    <recommendedName>
        <fullName evidence="5">Histidine kinase/HSP90-like ATPase domain-containing protein</fullName>
    </recommendedName>
</protein>
<proteinExistence type="predicted"/>
<feature type="transmembrane region" description="Helical" evidence="4">
    <location>
        <begin position="198"/>
        <end position="221"/>
    </location>
</feature>
<dbReference type="GO" id="GO:0016301">
    <property type="term" value="F:kinase activity"/>
    <property type="evidence" value="ECO:0007669"/>
    <property type="project" value="UniProtKB-KW"/>
</dbReference>
<dbReference type="InterPro" id="IPR036890">
    <property type="entry name" value="HATPase_C_sf"/>
</dbReference>
<keyword evidence="7" id="KW-1185">Reference proteome</keyword>
<dbReference type="EMBL" id="MIJY01000020">
    <property type="protein sequence ID" value="OEG14585.1"/>
    <property type="molecule type" value="Genomic_DNA"/>
</dbReference>
<keyword evidence="4" id="KW-1133">Transmembrane helix</keyword>
<gene>
    <name evidence="6" type="ORF">BCR25_19200</name>
</gene>
<keyword evidence="3" id="KW-0902">Two-component regulatory system</keyword>
<sequence>MWIQLSLLLTVVFVIISLYFFMLLSMNKNYLGISARKEGASWVIKKIQVNGAANSSGIKIGDKLEKIDGQPAGDNRVLNKWLIVEQADTIAISREGKMHFITFTKNKLNVESYCTFFVIGFIYLIILIGLSRKQLKNKRSRQFYRFSVLSIFSLLAVVPSSMGNYLGRLIIVFAISAFPGYVYIFLNKSSSINSYRIRLLQVIVLIGLVNVSLISLAYFIQLPSFFSEYLSTGVFYVLGLILFSLFASELFKGFSSYKEKKEGTRIDLSLISLLSFVPLFLFYILPTGWVAPFYLVVLFIVLPAFGIAHLLILSRFLRYNYKMNQSVLYFILAFILSATITIISLLGRYVPLLVLMLYVFFLIYSFFPLIGEMILTVKRKKDYSDPVALFVAVEDERENISTFIHDTVIQDVIYLMKTAEEKEENISKETIIQELDELIFHLRELCSDIYPLMIQEMGLTNTIASMIDQTVKQHTVNISYTIDKKVENFPVKINNFILRSLKEFINNSILHGKADEITLTISYKENNCFFEVVDNGNYTQKKNDGRVHFGLSLIKEKLTLLGGELHVDISGQTTITMMLPYNQAGGERR</sequence>
<evidence type="ECO:0000256" key="4">
    <source>
        <dbReference type="SAM" id="Phobius"/>
    </source>
</evidence>
<reference evidence="7" key="1">
    <citation type="submission" date="2016-09" db="EMBL/GenBank/DDBJ databases">
        <authorList>
            <person name="Gulvik C.A."/>
        </authorList>
    </citation>
    <scope>NUCLEOTIDE SEQUENCE [LARGE SCALE GENOMIC DNA]</scope>
    <source>
        <strain evidence="7">LMG 8895</strain>
    </source>
</reference>
<feature type="transmembrane region" description="Helical" evidence="4">
    <location>
        <begin position="326"/>
        <end position="346"/>
    </location>
</feature>
<dbReference type="PANTHER" id="PTHR24421">
    <property type="entry name" value="NITRATE/NITRITE SENSOR PROTEIN NARX-RELATED"/>
    <property type="match status" value="1"/>
</dbReference>
<evidence type="ECO:0000259" key="5">
    <source>
        <dbReference type="Pfam" id="PF02518"/>
    </source>
</evidence>
<feature type="transmembrane region" description="Helical" evidence="4">
    <location>
        <begin position="7"/>
        <end position="26"/>
    </location>
</feature>
<dbReference type="SUPFAM" id="SSF50156">
    <property type="entry name" value="PDZ domain-like"/>
    <property type="match status" value="1"/>
</dbReference>
<evidence type="ECO:0000256" key="1">
    <source>
        <dbReference type="ARBA" id="ARBA00022679"/>
    </source>
</evidence>
<accession>A0A1E5GPS5</accession>
<keyword evidence="1" id="KW-0808">Transferase</keyword>